<evidence type="ECO:0000313" key="1">
    <source>
        <dbReference type="EMBL" id="MDO7788329.1"/>
    </source>
</evidence>
<dbReference type="InterPro" id="IPR029058">
    <property type="entry name" value="AB_hydrolase_fold"/>
</dbReference>
<dbReference type="RefSeq" id="WP_304544168.1">
    <property type="nucleotide sequence ID" value="NZ_JARPTC010000021.1"/>
</dbReference>
<dbReference type="EMBL" id="JARPTC010000021">
    <property type="protein sequence ID" value="MDO7788329.1"/>
    <property type="molecule type" value="Genomic_DNA"/>
</dbReference>
<proteinExistence type="predicted"/>
<sequence length="260" mass="29887">MGLIVFIHGMGNNPNRYYWREWGDQLLPYLLKQGIDLGEINFDGVYYYDLVPQPGDGWKKITSFFYRDTVGDLRREMWHYIIEGGDISRMLGRGPIDGLVNLVADNFGDIFSYLLNDEAFNAVNERLYSMLEKSKEPVTLVAYSLGTMVSYCALQQNPELSKRINHFVTLGSPIFWFRKWLDRRVNLQQRPTQAHWTNLAGKLDVACPHLVDYNCCGPDENLECELDKFNPVKGHTAYFTGAGALYLLSEAIASHWVRNI</sequence>
<reference evidence="1" key="2">
    <citation type="submission" date="2023-03" db="EMBL/GenBank/DDBJ databases">
        <authorList>
            <person name="Zhang Z."/>
        </authorList>
    </citation>
    <scope>NUCLEOTIDE SEQUENCE</scope>
    <source>
        <strain evidence="1">DSA</strain>
    </source>
</reference>
<evidence type="ECO:0000313" key="2">
    <source>
        <dbReference type="Proteomes" id="UP001172911"/>
    </source>
</evidence>
<comment type="caution">
    <text evidence="1">The sequence shown here is derived from an EMBL/GenBank/DDBJ whole genome shotgun (WGS) entry which is preliminary data.</text>
</comment>
<accession>A0AAW7ZEX5</accession>
<dbReference type="Gene3D" id="3.40.50.1820">
    <property type="entry name" value="alpha/beta hydrolase"/>
    <property type="match status" value="1"/>
</dbReference>
<name>A0AAW7ZEX5_9FIRM</name>
<keyword evidence="2" id="KW-1185">Reference proteome</keyword>
<reference evidence="1" key="1">
    <citation type="journal article" date="2023" name="J. Hazard. Mater.">
        <title>Anaerobic biodegradation of pyrene and benzo[a]pyrene by a new sulfate-reducing Desulforamulus aquiferis strain DSA.</title>
        <authorList>
            <person name="Zhang Z."/>
            <person name="Sun J."/>
            <person name="Gong X."/>
            <person name="Wang C."/>
            <person name="Wang H."/>
        </authorList>
    </citation>
    <scope>NUCLEOTIDE SEQUENCE</scope>
    <source>
        <strain evidence="1">DSA</strain>
    </source>
</reference>
<dbReference type="AlphaFoldDB" id="A0AAW7ZEX5"/>
<dbReference type="SUPFAM" id="SSF53474">
    <property type="entry name" value="alpha/beta-Hydrolases"/>
    <property type="match status" value="1"/>
</dbReference>
<organism evidence="1 2">
    <name type="scientific">Desulforamulus aquiferis</name>
    <dbReference type="NCBI Taxonomy" id="1397668"/>
    <lineage>
        <taxon>Bacteria</taxon>
        <taxon>Bacillati</taxon>
        <taxon>Bacillota</taxon>
        <taxon>Clostridia</taxon>
        <taxon>Eubacteriales</taxon>
        <taxon>Peptococcaceae</taxon>
        <taxon>Desulforamulus</taxon>
    </lineage>
</organism>
<protein>
    <recommendedName>
        <fullName evidence="3">Serine hydrolase FSH domain-containing protein</fullName>
    </recommendedName>
</protein>
<dbReference type="Proteomes" id="UP001172911">
    <property type="component" value="Unassembled WGS sequence"/>
</dbReference>
<gene>
    <name evidence="1" type="ORF">P6N53_13970</name>
</gene>
<evidence type="ECO:0008006" key="3">
    <source>
        <dbReference type="Google" id="ProtNLM"/>
    </source>
</evidence>